<keyword evidence="2" id="KW-1185">Reference proteome</keyword>
<accession>U5BJF6</accession>
<comment type="caution">
    <text evidence="1">The sequence shown here is derived from an EMBL/GenBank/DDBJ whole genome shotgun (WGS) entry which is preliminary data.</text>
</comment>
<name>U5BJF6_9BACT</name>
<evidence type="ECO:0000313" key="2">
    <source>
        <dbReference type="Proteomes" id="UP000016843"/>
    </source>
</evidence>
<dbReference type="Proteomes" id="UP000016843">
    <property type="component" value="Unassembled WGS sequence"/>
</dbReference>
<sequence>MVWEDLYRTHQIFREFNDNQSVEFYLPVV</sequence>
<organism evidence="1 2">
    <name type="scientific">Rhodonellum psychrophilum GCM71 = DSM 17998</name>
    <dbReference type="NCBI Taxonomy" id="1123057"/>
    <lineage>
        <taxon>Bacteria</taxon>
        <taxon>Pseudomonadati</taxon>
        <taxon>Bacteroidota</taxon>
        <taxon>Cytophagia</taxon>
        <taxon>Cytophagales</taxon>
        <taxon>Cytophagaceae</taxon>
        <taxon>Rhodonellum</taxon>
    </lineage>
</organism>
<gene>
    <name evidence="1" type="ORF">P872_13135</name>
</gene>
<reference evidence="1 2" key="1">
    <citation type="journal article" date="2013" name="Genome Announc.">
        <title>Draft Genome Sequence of the Psychrophilic and Alkaliphilic Rhodonellum psychrophilum Strain GCM71T.</title>
        <authorList>
            <person name="Hauptmann A.L."/>
            <person name="Glaring M.A."/>
            <person name="Hallin P.F."/>
            <person name="Prieme A."/>
            <person name="Stougaard P."/>
        </authorList>
    </citation>
    <scope>NUCLEOTIDE SEQUENCE [LARGE SCALE GENOMIC DNA]</scope>
    <source>
        <strain evidence="1 2">GCM71</strain>
    </source>
</reference>
<protein>
    <submittedName>
        <fullName evidence="1">Uncharacterized protein</fullName>
    </submittedName>
</protein>
<evidence type="ECO:0000313" key="1">
    <source>
        <dbReference type="EMBL" id="ERM80565.1"/>
    </source>
</evidence>
<dbReference type="AlphaFoldDB" id="U5BJF6"/>
<proteinExistence type="predicted"/>
<dbReference type="EMBL" id="AWXR01000090">
    <property type="protein sequence ID" value="ERM80565.1"/>
    <property type="molecule type" value="Genomic_DNA"/>
</dbReference>